<comment type="caution">
    <text evidence="1">The sequence shown here is derived from an EMBL/GenBank/DDBJ whole genome shotgun (WGS) entry which is preliminary data.</text>
</comment>
<dbReference type="EMBL" id="BSXG01000122">
    <property type="protein sequence ID" value="GME45997.1"/>
    <property type="molecule type" value="Genomic_DNA"/>
</dbReference>
<name>A0ACB5SLU5_9PEZI</name>
<dbReference type="Proteomes" id="UP001165186">
    <property type="component" value="Unassembled WGS sequence"/>
</dbReference>
<evidence type="ECO:0000313" key="2">
    <source>
        <dbReference type="Proteomes" id="UP001165186"/>
    </source>
</evidence>
<sequence>MAPTLPVVSSYTSSPTSLVTLVIGVTTLVWFLSTLHRAVTSPLRSLPGPLWSHFTHLPLKLAIVRGRRTQYIHALHQRHGPVFRLTPTEVAIADAAAAKQIHKPGGGYDKAAWYAQFVQGNAAGLFDMSDAKMHAARRRLFARAFGKSEIRGRWEGMVREKVELAVRRVGEELRRGEESDLLKWWTFMATDKNEYIHVLESTMIGSGIRSELPLLATLGRLIPHPTLQAMFKANSRLLDYGTRAVASSKAAGTGGQGASIFAQLDPDEQKASAFPLTDLDIRVEAGNFIVAGADTTAVSLTYLTYAVLAHPPLQAQLEAEVACLPPAFADRDCEACPLLTAVVNETLRLYGAAPGSLPRAVPSGGAELGGWWLPEGTTVSTQAWTLHRDEGLWPDAERFNPHRWLSLPPNTSPSSQTFAPFGAGTRICLGLHLALMELRLATAVFFRELRGARLSEKTTAESMDVLNYFLIRPRDDRCLIKL</sequence>
<accession>A0ACB5SLU5</accession>
<protein>
    <submittedName>
        <fullName evidence="1">Cytochrome p450 monooxygenase</fullName>
    </submittedName>
</protein>
<organism evidence="1 2">
    <name type="scientific">Neofusicoccum parvum</name>
    <dbReference type="NCBI Taxonomy" id="310453"/>
    <lineage>
        <taxon>Eukaryota</taxon>
        <taxon>Fungi</taxon>
        <taxon>Dikarya</taxon>
        <taxon>Ascomycota</taxon>
        <taxon>Pezizomycotina</taxon>
        <taxon>Dothideomycetes</taxon>
        <taxon>Dothideomycetes incertae sedis</taxon>
        <taxon>Botryosphaeriales</taxon>
        <taxon>Botryosphaeriaceae</taxon>
        <taxon>Neofusicoccum</taxon>
    </lineage>
</organism>
<reference evidence="1" key="1">
    <citation type="submission" date="2024-09" db="EMBL/GenBank/DDBJ databases">
        <title>Draft Genome Sequences of Neofusicoccum parvum.</title>
        <authorList>
            <person name="Ashida A."/>
            <person name="Camagna M."/>
            <person name="Tanaka A."/>
            <person name="Takemoto D."/>
        </authorList>
    </citation>
    <scope>NUCLEOTIDE SEQUENCE</scope>
    <source>
        <strain evidence="1">PPO83</strain>
    </source>
</reference>
<gene>
    <name evidence="1" type="primary">g6785</name>
    <name evidence="1" type="ORF">NpPPO83_00006785</name>
</gene>
<proteinExistence type="predicted"/>
<evidence type="ECO:0000313" key="1">
    <source>
        <dbReference type="EMBL" id="GME45997.1"/>
    </source>
</evidence>
<keyword evidence="1" id="KW-0560">Oxidoreductase</keyword>
<keyword evidence="2" id="KW-1185">Reference proteome</keyword>
<keyword evidence="1" id="KW-0503">Monooxygenase</keyword>